<feature type="region of interest" description="Disordered" evidence="1">
    <location>
        <begin position="207"/>
        <end position="227"/>
    </location>
</feature>
<dbReference type="HOGENOM" id="CLU_106240_0_0_5"/>
<dbReference type="RefSeq" id="WP_013215848.1">
    <property type="nucleotide sequence ID" value="NC_014313.1"/>
</dbReference>
<dbReference type="eggNOG" id="COG4221">
    <property type="taxonomic scope" value="Bacteria"/>
</dbReference>
<dbReference type="Gene3D" id="3.40.50.720">
    <property type="entry name" value="NAD(P)-binding Rossmann-like Domain"/>
    <property type="match status" value="1"/>
</dbReference>
<evidence type="ECO:0000313" key="3">
    <source>
        <dbReference type="Proteomes" id="UP000002033"/>
    </source>
</evidence>
<dbReference type="InterPro" id="IPR036291">
    <property type="entry name" value="NAD(P)-bd_dom_sf"/>
</dbReference>
<dbReference type="STRING" id="582899.Hden_1886"/>
<dbReference type="Proteomes" id="UP000002033">
    <property type="component" value="Chromosome"/>
</dbReference>
<reference evidence="3" key="1">
    <citation type="journal article" date="2011" name="J. Bacteriol.">
        <title>Genome sequences of eight morphologically diverse alphaproteobacteria.</title>
        <authorList>
            <consortium name="US DOE Joint Genome Institute"/>
            <person name="Brown P.J."/>
            <person name="Kysela D.T."/>
            <person name="Buechlein A."/>
            <person name="Hemmerich C."/>
            <person name="Brun Y.V."/>
        </authorList>
    </citation>
    <scope>NUCLEOTIDE SEQUENCE [LARGE SCALE GENOMIC DNA]</scope>
    <source>
        <strain evidence="3">ATCC 51888 / DSM 1869 / NCIB 11706 / TK 0415</strain>
    </source>
</reference>
<dbReference type="Pfam" id="PF13561">
    <property type="entry name" value="adh_short_C2"/>
    <property type="match status" value="1"/>
</dbReference>
<dbReference type="EMBL" id="CP002083">
    <property type="protein sequence ID" value="ADJ23689.1"/>
    <property type="molecule type" value="Genomic_DNA"/>
</dbReference>
<sequence precursor="true">MVRTLEGLVIAIPAAATATGSAVAGLIAAEQGELILGAQTTTQLQSVERSIQSGEISYPVQCDIEQAKSVDEFFKIAIAQFGRIDAIVLETKFPKRSTLIEKSIGSGVRRLLYCLDAALRYCSGDLHIVTISPGADRYAIPVANAFLGGRLAARKTAASPALTVRMSVISLADRASSENGTLARTVLHVLRETRNVDVTEAVLWQQPEQQDKRSKRASARSKITLPM</sequence>
<name>D8JZ87_HYPDA</name>
<dbReference type="KEGG" id="hdn:Hden_1886"/>
<evidence type="ECO:0000313" key="2">
    <source>
        <dbReference type="EMBL" id="ADJ23689.1"/>
    </source>
</evidence>
<dbReference type="InterPro" id="IPR002347">
    <property type="entry name" value="SDR_fam"/>
</dbReference>
<dbReference type="AlphaFoldDB" id="D8JZ87"/>
<accession>D8JZ87</accession>
<keyword evidence="3" id="KW-1185">Reference proteome</keyword>
<dbReference type="SUPFAM" id="SSF51735">
    <property type="entry name" value="NAD(P)-binding Rossmann-fold domains"/>
    <property type="match status" value="1"/>
</dbReference>
<gene>
    <name evidence="2" type="ordered locus">Hden_1886</name>
</gene>
<evidence type="ECO:0000256" key="1">
    <source>
        <dbReference type="SAM" id="MobiDB-lite"/>
    </source>
</evidence>
<dbReference type="OrthoDB" id="7931256at2"/>
<protein>
    <recommendedName>
        <fullName evidence="4">Short-chain dehydrogenase/reductase SDR</fullName>
    </recommendedName>
</protein>
<organism evidence="2 3">
    <name type="scientific">Hyphomicrobium denitrificans (strain ATCC 51888 / DSM 1869 / NCIMB 11706 / TK 0415)</name>
    <dbReference type="NCBI Taxonomy" id="582899"/>
    <lineage>
        <taxon>Bacteria</taxon>
        <taxon>Pseudomonadati</taxon>
        <taxon>Pseudomonadota</taxon>
        <taxon>Alphaproteobacteria</taxon>
        <taxon>Hyphomicrobiales</taxon>
        <taxon>Hyphomicrobiaceae</taxon>
        <taxon>Hyphomicrobium</taxon>
    </lineage>
</organism>
<proteinExistence type="predicted"/>
<evidence type="ECO:0008006" key="4">
    <source>
        <dbReference type="Google" id="ProtNLM"/>
    </source>
</evidence>